<keyword evidence="3" id="KW-0812">Transmembrane</keyword>
<accession>A0A3M8B0H3</accession>
<feature type="transmembrane region" description="Helical" evidence="3">
    <location>
        <begin position="306"/>
        <end position="325"/>
    </location>
</feature>
<dbReference type="AlphaFoldDB" id="A0A3M8B0H3"/>
<dbReference type="PANTHER" id="PTHR22550">
    <property type="entry name" value="SPORE GERMINATION PROTEIN"/>
    <property type="match status" value="1"/>
</dbReference>
<protein>
    <submittedName>
        <fullName evidence="4">Spore germination protein</fullName>
    </submittedName>
</protein>
<dbReference type="PIRSF" id="PIRSF005690">
    <property type="entry name" value="GerBA"/>
    <property type="match status" value="1"/>
</dbReference>
<keyword evidence="5" id="KW-1185">Reference proteome</keyword>
<feature type="transmembrane region" description="Helical" evidence="3">
    <location>
        <begin position="396"/>
        <end position="416"/>
    </location>
</feature>
<sequence length="516" mass="58223">MSQFWKAWQKRKKTLQEKALHHHADRSMERVADKELSLEVDENIIMIEQELGRCDDLVVRRFRDKRGTDCAIVFLDGMVDRNVISEYIISYLSNPQIPDILPASNELESTDGLRQVIRNILSGSAVLMRDGDNKAYLNNTRGWDRRGVDEPQTESVVRGPRDGFCETLCVNSALVRFRLKDPHLRVRHMVIGRRTQTDVYVMYIEGLAYPPMVREVLARLEKINVDSILESGYIEQLIQDRRWSPFPQLQNTERPDKVVANLLEGKVAILVDGTPAALIAPAVFTQFYQSPEDYYERFYIATLLRFIRAISITIALLLPSLYIAFSSFHPEMIPSRLVIAMAAGRSTVPFPSLVEALIMEVAIEILREASVRLPGPIGPTIGIVGALVVGEAAVTAGLVSPVMVIIVALTTIGSFASPSYSAAISIRMLRFLVMLLAGMFGLYGIMLFLIVLLIHLSSLKSFGVPYMSPFSPLNLKGMKDVFIRAPHHLLRTRPTMFHIQDEIRMREEENREQAGR</sequence>
<dbReference type="OrthoDB" id="1726708at2"/>
<reference evidence="4 5" key="1">
    <citation type="submission" date="2018-10" db="EMBL/GenBank/DDBJ databases">
        <title>Phylogenomics of Brevibacillus.</title>
        <authorList>
            <person name="Dunlap C."/>
        </authorList>
    </citation>
    <scope>NUCLEOTIDE SEQUENCE [LARGE SCALE GENOMIC DNA]</scope>
    <source>
        <strain evidence="4 5">DSM 100115</strain>
    </source>
</reference>
<evidence type="ECO:0000313" key="4">
    <source>
        <dbReference type="EMBL" id="RNB56971.1"/>
    </source>
</evidence>
<evidence type="ECO:0000313" key="5">
    <source>
        <dbReference type="Proteomes" id="UP000268829"/>
    </source>
</evidence>
<dbReference type="InterPro" id="IPR050768">
    <property type="entry name" value="UPF0353/GerABKA_families"/>
</dbReference>
<evidence type="ECO:0000256" key="2">
    <source>
        <dbReference type="ARBA" id="ARBA00023136"/>
    </source>
</evidence>
<keyword evidence="3" id="KW-1133">Transmembrane helix</keyword>
<evidence type="ECO:0000256" key="1">
    <source>
        <dbReference type="ARBA" id="ARBA00005278"/>
    </source>
</evidence>
<comment type="similarity">
    <text evidence="1">Belongs to the GerABKA family.</text>
</comment>
<dbReference type="GO" id="GO:0016020">
    <property type="term" value="C:membrane"/>
    <property type="evidence" value="ECO:0007669"/>
    <property type="project" value="InterPro"/>
</dbReference>
<dbReference type="EMBL" id="RHHS01000027">
    <property type="protein sequence ID" value="RNB56971.1"/>
    <property type="molecule type" value="Genomic_DNA"/>
</dbReference>
<gene>
    <name evidence="4" type="ORF">EDM57_11675</name>
</gene>
<proteinExistence type="inferred from homology"/>
<name>A0A3M8B0H3_9BACL</name>
<comment type="caution">
    <text evidence="4">The sequence shown here is derived from an EMBL/GenBank/DDBJ whole genome shotgun (WGS) entry which is preliminary data.</text>
</comment>
<dbReference type="PANTHER" id="PTHR22550:SF5">
    <property type="entry name" value="LEUCINE ZIPPER PROTEIN 4"/>
    <property type="match status" value="1"/>
</dbReference>
<dbReference type="InterPro" id="IPR004995">
    <property type="entry name" value="Spore_Ger"/>
</dbReference>
<dbReference type="Pfam" id="PF03323">
    <property type="entry name" value="GerA"/>
    <property type="match status" value="1"/>
</dbReference>
<organism evidence="4 5">
    <name type="scientific">Brevibacillus gelatini</name>
    <dbReference type="NCBI Taxonomy" id="1655277"/>
    <lineage>
        <taxon>Bacteria</taxon>
        <taxon>Bacillati</taxon>
        <taxon>Bacillota</taxon>
        <taxon>Bacilli</taxon>
        <taxon>Bacillales</taxon>
        <taxon>Paenibacillaceae</taxon>
        <taxon>Brevibacillus</taxon>
    </lineage>
</organism>
<keyword evidence="2 3" id="KW-0472">Membrane</keyword>
<feature type="transmembrane region" description="Helical" evidence="3">
    <location>
        <begin position="428"/>
        <end position="456"/>
    </location>
</feature>
<dbReference type="GO" id="GO:0009847">
    <property type="term" value="P:spore germination"/>
    <property type="evidence" value="ECO:0007669"/>
    <property type="project" value="InterPro"/>
</dbReference>
<dbReference type="RefSeq" id="WP_122904933.1">
    <property type="nucleotide sequence ID" value="NZ_RHHS01000027.1"/>
</dbReference>
<evidence type="ECO:0000256" key="3">
    <source>
        <dbReference type="SAM" id="Phobius"/>
    </source>
</evidence>
<dbReference type="Proteomes" id="UP000268829">
    <property type="component" value="Unassembled WGS sequence"/>
</dbReference>